<evidence type="ECO:0000259" key="13">
    <source>
        <dbReference type="Pfam" id="PF00487"/>
    </source>
</evidence>
<keyword evidence="10" id="KW-0503">Monooxygenase</keyword>
<dbReference type="Proteomes" id="UP001595556">
    <property type="component" value="Unassembled WGS sequence"/>
</dbReference>
<gene>
    <name evidence="14" type="ORF">ACFOEN_03850</name>
</gene>
<comment type="similarity">
    <text evidence="2">Belongs to the fatty acid desaturase type 1 family. AlkB subfamily.</text>
</comment>
<dbReference type="CDD" id="cd03512">
    <property type="entry name" value="Alkane-hydroxylase"/>
    <property type="match status" value="1"/>
</dbReference>
<feature type="transmembrane region" description="Helical" evidence="12">
    <location>
        <begin position="26"/>
        <end position="44"/>
    </location>
</feature>
<evidence type="ECO:0000256" key="12">
    <source>
        <dbReference type="SAM" id="Phobius"/>
    </source>
</evidence>
<keyword evidence="11 12" id="KW-0472">Membrane</keyword>
<evidence type="ECO:0000256" key="1">
    <source>
        <dbReference type="ARBA" id="ARBA00004429"/>
    </source>
</evidence>
<evidence type="ECO:0000256" key="9">
    <source>
        <dbReference type="ARBA" id="ARBA00023004"/>
    </source>
</evidence>
<dbReference type="PANTHER" id="PTHR38674:SF1">
    <property type="entry name" value="ALKANE 1-MONOOXYGENASE 1"/>
    <property type="match status" value="1"/>
</dbReference>
<accession>A0ABV7H5A3</accession>
<feature type="transmembrane region" description="Helical" evidence="12">
    <location>
        <begin position="5"/>
        <end position="20"/>
    </location>
</feature>
<dbReference type="InterPro" id="IPR005804">
    <property type="entry name" value="FA_desaturase_dom"/>
</dbReference>
<evidence type="ECO:0000256" key="6">
    <source>
        <dbReference type="ARBA" id="ARBA00022723"/>
    </source>
</evidence>
<evidence type="ECO:0000256" key="2">
    <source>
        <dbReference type="ARBA" id="ARBA00010823"/>
    </source>
</evidence>
<sequence>MNGLRFLLALLLIIGPWHWFQKGLPWMTLLLVYAVLPLLDALIGPRPSWSAPAASTNVQRSWVAWLPRVTVPGLYALVIWGVSVAPELSPAALLLLAASVGTATGGIGITAAHEMGHRPGRLDRGLAQIGLALVGYGHFYIEHNRGHHVRIGTRDDPATARFGENVYAFWVRSLYGSFAHALKLEVMRREHRGLSVLHDRVWQLTALSAAYAALACVLAGWAGLVFWVLQALIAVLLLETTNYLEHYGLTRERGQPVAHAHSWDGDQWLSNAFLFNLERHADHHAHPERPFEALRATPAAPQLPFGYATMVLLAWVPPLWRAVMHPRLAKVQTAASVTPAVNGGVAD</sequence>
<dbReference type="RefSeq" id="WP_377301254.1">
    <property type="nucleotide sequence ID" value="NZ_CP180191.1"/>
</dbReference>
<proteinExistence type="inferred from homology"/>
<feature type="transmembrane region" description="Helical" evidence="12">
    <location>
        <begin position="91"/>
        <end position="112"/>
    </location>
</feature>
<name>A0ABV7H5A3_9BURK</name>
<organism evidence="14 15">
    <name type="scientific">Piscinibacterium candidicorallinum</name>
    <dbReference type="NCBI Taxonomy" id="1793872"/>
    <lineage>
        <taxon>Bacteria</taxon>
        <taxon>Pseudomonadati</taxon>
        <taxon>Pseudomonadota</taxon>
        <taxon>Betaproteobacteria</taxon>
        <taxon>Burkholderiales</taxon>
        <taxon>Piscinibacterium</taxon>
    </lineage>
</organism>
<dbReference type="Pfam" id="PF00487">
    <property type="entry name" value="FA_desaturase"/>
    <property type="match status" value="1"/>
</dbReference>
<keyword evidence="7 12" id="KW-1133">Transmembrane helix</keyword>
<evidence type="ECO:0000256" key="8">
    <source>
        <dbReference type="ARBA" id="ARBA00023002"/>
    </source>
</evidence>
<protein>
    <submittedName>
        <fullName evidence="14">Alkane 1-monooxygenase</fullName>
    </submittedName>
</protein>
<dbReference type="PANTHER" id="PTHR38674">
    <property type="entry name" value="ALKANE 1-MONOOXYGENASE 1"/>
    <property type="match status" value="1"/>
</dbReference>
<keyword evidence="15" id="KW-1185">Reference proteome</keyword>
<evidence type="ECO:0000256" key="11">
    <source>
        <dbReference type="ARBA" id="ARBA00023136"/>
    </source>
</evidence>
<keyword evidence="9" id="KW-0408">Iron</keyword>
<dbReference type="InterPro" id="IPR033885">
    <property type="entry name" value="AlkB/XylM"/>
</dbReference>
<dbReference type="EMBL" id="JBHRTI010000003">
    <property type="protein sequence ID" value="MFC3146771.1"/>
    <property type="molecule type" value="Genomic_DNA"/>
</dbReference>
<feature type="domain" description="Fatty acid desaturase" evidence="13">
    <location>
        <begin position="93"/>
        <end position="310"/>
    </location>
</feature>
<reference evidence="15" key="1">
    <citation type="journal article" date="2019" name="Int. J. Syst. Evol. Microbiol.">
        <title>The Global Catalogue of Microorganisms (GCM) 10K type strain sequencing project: providing services to taxonomists for standard genome sequencing and annotation.</title>
        <authorList>
            <consortium name="The Broad Institute Genomics Platform"/>
            <consortium name="The Broad Institute Genome Sequencing Center for Infectious Disease"/>
            <person name="Wu L."/>
            <person name="Ma J."/>
        </authorList>
    </citation>
    <scope>NUCLEOTIDE SEQUENCE [LARGE SCALE GENOMIC DNA]</scope>
    <source>
        <strain evidence="15">KCTC 52168</strain>
    </source>
</reference>
<evidence type="ECO:0000313" key="15">
    <source>
        <dbReference type="Proteomes" id="UP001595556"/>
    </source>
</evidence>
<evidence type="ECO:0000256" key="10">
    <source>
        <dbReference type="ARBA" id="ARBA00023033"/>
    </source>
</evidence>
<keyword evidence="6" id="KW-0479">Metal-binding</keyword>
<evidence type="ECO:0000256" key="5">
    <source>
        <dbReference type="ARBA" id="ARBA00022692"/>
    </source>
</evidence>
<keyword evidence="5 12" id="KW-0812">Transmembrane</keyword>
<feature type="transmembrane region" description="Helical" evidence="12">
    <location>
        <begin position="65"/>
        <end position="85"/>
    </location>
</feature>
<feature type="transmembrane region" description="Helical" evidence="12">
    <location>
        <begin position="210"/>
        <end position="238"/>
    </location>
</feature>
<keyword evidence="8" id="KW-0560">Oxidoreductase</keyword>
<comment type="subcellular location">
    <subcellularLocation>
        <location evidence="1">Cell inner membrane</location>
        <topology evidence="1">Multi-pass membrane protein</topology>
    </subcellularLocation>
</comment>
<evidence type="ECO:0000313" key="14">
    <source>
        <dbReference type="EMBL" id="MFC3146771.1"/>
    </source>
</evidence>
<evidence type="ECO:0000256" key="4">
    <source>
        <dbReference type="ARBA" id="ARBA00022519"/>
    </source>
</evidence>
<keyword evidence="3" id="KW-1003">Cell membrane</keyword>
<comment type="caution">
    <text evidence="14">The sequence shown here is derived from an EMBL/GenBank/DDBJ whole genome shotgun (WGS) entry which is preliminary data.</text>
</comment>
<keyword evidence="4" id="KW-0997">Cell inner membrane</keyword>
<evidence type="ECO:0000256" key="3">
    <source>
        <dbReference type="ARBA" id="ARBA00022475"/>
    </source>
</evidence>
<evidence type="ECO:0000256" key="7">
    <source>
        <dbReference type="ARBA" id="ARBA00022989"/>
    </source>
</evidence>